<sequence>MNKYEIRTRKKKDAILKAALTLFKEKGYTQVSIMEIAAYSGVSSVSLYNYFDSKEGLIKECANVLMQETIQMAKELLSQNISFKEKLLQVVALCSDKNQQLLGEYFSQEALSDKMLIDLYNENTNQIRMEILHDFIESGKEEGVIDPAISTQTIMEYLQAIAGIHMPWEATGDSKTKINDLYKLVLYGLVGHK</sequence>
<evidence type="ECO:0000313" key="4">
    <source>
        <dbReference type="EMBL" id="MBP1989878.1"/>
    </source>
</evidence>
<evidence type="ECO:0000313" key="5">
    <source>
        <dbReference type="Proteomes" id="UP001519287"/>
    </source>
</evidence>
<dbReference type="RefSeq" id="WP_209970661.1">
    <property type="nucleotide sequence ID" value="NZ_JAGGLB010000003.1"/>
</dbReference>
<dbReference type="InterPro" id="IPR001647">
    <property type="entry name" value="HTH_TetR"/>
</dbReference>
<feature type="domain" description="HTH tetR-type" evidence="3">
    <location>
        <begin position="9"/>
        <end position="69"/>
    </location>
</feature>
<accession>A0ABS4IQT4</accession>
<evidence type="ECO:0000256" key="1">
    <source>
        <dbReference type="ARBA" id="ARBA00023125"/>
    </source>
</evidence>
<organism evidence="4 5">
    <name type="scientific">Paenibacillus eucommiae</name>
    <dbReference type="NCBI Taxonomy" id="1355755"/>
    <lineage>
        <taxon>Bacteria</taxon>
        <taxon>Bacillati</taxon>
        <taxon>Bacillota</taxon>
        <taxon>Bacilli</taxon>
        <taxon>Bacillales</taxon>
        <taxon>Paenibacillaceae</taxon>
        <taxon>Paenibacillus</taxon>
    </lineage>
</organism>
<proteinExistence type="predicted"/>
<comment type="caution">
    <text evidence="4">The sequence shown here is derived from an EMBL/GenBank/DDBJ whole genome shotgun (WGS) entry which is preliminary data.</text>
</comment>
<feature type="DNA-binding region" description="H-T-H motif" evidence="2">
    <location>
        <begin position="32"/>
        <end position="51"/>
    </location>
</feature>
<dbReference type="PANTHER" id="PTHR43479">
    <property type="entry name" value="ACREF/ENVCD OPERON REPRESSOR-RELATED"/>
    <property type="match status" value="1"/>
</dbReference>
<evidence type="ECO:0000256" key="2">
    <source>
        <dbReference type="PROSITE-ProRule" id="PRU00335"/>
    </source>
</evidence>
<dbReference type="Gene3D" id="1.10.357.10">
    <property type="entry name" value="Tetracycline Repressor, domain 2"/>
    <property type="match status" value="1"/>
</dbReference>
<dbReference type="PANTHER" id="PTHR43479:SF21">
    <property type="entry name" value="TRANSCRIPTIONAL REGULATOR, TETR FAMILY"/>
    <property type="match status" value="1"/>
</dbReference>
<dbReference type="SUPFAM" id="SSF46689">
    <property type="entry name" value="Homeodomain-like"/>
    <property type="match status" value="1"/>
</dbReference>
<evidence type="ECO:0000259" key="3">
    <source>
        <dbReference type="PROSITE" id="PS50977"/>
    </source>
</evidence>
<name>A0ABS4IQT4_9BACL</name>
<dbReference type="EMBL" id="JAGGLB010000003">
    <property type="protein sequence ID" value="MBP1989878.1"/>
    <property type="molecule type" value="Genomic_DNA"/>
</dbReference>
<dbReference type="Proteomes" id="UP001519287">
    <property type="component" value="Unassembled WGS sequence"/>
</dbReference>
<gene>
    <name evidence="4" type="ORF">J2Z66_001476</name>
</gene>
<reference evidence="4 5" key="1">
    <citation type="submission" date="2021-03" db="EMBL/GenBank/DDBJ databases">
        <title>Genomic Encyclopedia of Type Strains, Phase IV (KMG-IV): sequencing the most valuable type-strain genomes for metagenomic binning, comparative biology and taxonomic classification.</title>
        <authorList>
            <person name="Goeker M."/>
        </authorList>
    </citation>
    <scope>NUCLEOTIDE SEQUENCE [LARGE SCALE GENOMIC DNA]</scope>
    <source>
        <strain evidence="4 5">DSM 26048</strain>
    </source>
</reference>
<dbReference type="InterPro" id="IPR050624">
    <property type="entry name" value="HTH-type_Tx_Regulator"/>
</dbReference>
<dbReference type="InterPro" id="IPR009057">
    <property type="entry name" value="Homeodomain-like_sf"/>
</dbReference>
<protein>
    <submittedName>
        <fullName evidence="4">AcrR family transcriptional regulator</fullName>
    </submittedName>
</protein>
<dbReference type="Pfam" id="PF00440">
    <property type="entry name" value="TetR_N"/>
    <property type="match status" value="1"/>
</dbReference>
<dbReference type="PRINTS" id="PR00455">
    <property type="entry name" value="HTHTETR"/>
</dbReference>
<dbReference type="PROSITE" id="PS50977">
    <property type="entry name" value="HTH_TETR_2"/>
    <property type="match status" value="1"/>
</dbReference>
<keyword evidence="1 2" id="KW-0238">DNA-binding</keyword>
<keyword evidence="5" id="KW-1185">Reference proteome</keyword>